<accession>A0ABD1XHW2</accession>
<dbReference type="SMART" id="SM01037">
    <property type="entry name" value="Bet_v_1"/>
    <property type="match status" value="1"/>
</dbReference>
<dbReference type="Gene3D" id="3.30.530.20">
    <property type="match status" value="1"/>
</dbReference>
<comment type="caution">
    <text evidence="3">The sequence shown here is derived from an EMBL/GenBank/DDBJ whole genome shotgun (WGS) entry which is preliminary data.</text>
</comment>
<dbReference type="CDD" id="cd07816">
    <property type="entry name" value="Bet_v1-like"/>
    <property type="match status" value="1"/>
</dbReference>
<dbReference type="SUPFAM" id="SSF55961">
    <property type="entry name" value="Bet v1-like"/>
    <property type="match status" value="1"/>
</dbReference>
<evidence type="ECO:0000256" key="1">
    <source>
        <dbReference type="ARBA" id="ARBA00009744"/>
    </source>
</evidence>
<dbReference type="EMBL" id="JBHFFA010000008">
    <property type="protein sequence ID" value="KAL2608540.1"/>
    <property type="molecule type" value="Genomic_DNA"/>
</dbReference>
<dbReference type="InterPro" id="IPR023393">
    <property type="entry name" value="START-like_dom_sf"/>
</dbReference>
<dbReference type="FunFam" id="3.30.530.20:FF:000007">
    <property type="entry name" value="Major pollen allergen Bet v 1-A"/>
    <property type="match status" value="1"/>
</dbReference>
<dbReference type="PRINTS" id="PR00634">
    <property type="entry name" value="BETALLERGEN"/>
</dbReference>
<evidence type="ECO:0000259" key="2">
    <source>
        <dbReference type="SMART" id="SM01037"/>
    </source>
</evidence>
<evidence type="ECO:0000313" key="3">
    <source>
        <dbReference type="EMBL" id="KAL2608540.1"/>
    </source>
</evidence>
<dbReference type="Pfam" id="PF00407">
    <property type="entry name" value="Bet_v_1"/>
    <property type="match status" value="1"/>
</dbReference>
<dbReference type="PANTHER" id="PTHR31213:SF24">
    <property type="entry name" value="OS08G0374000 PROTEIN"/>
    <property type="match status" value="1"/>
</dbReference>
<dbReference type="InterPro" id="IPR024949">
    <property type="entry name" value="Bet_v_I_allergen"/>
</dbReference>
<sequence>MAIFQHEVELEVSAAAMWAAFKDQNTILPKLMPEAIASIEVVEGEGAPGSTRIIKFGSLSPDGGHVKEKLVNIDVENYTIVSEEVEGGHLVQFGFTKWVQTLKLISTGENTSKLHITAEFEGGTEESIAKSNEVTKHGLTGTFKALEQYVKSSA</sequence>
<dbReference type="AlphaFoldDB" id="A0ABD1XHW2"/>
<protein>
    <recommendedName>
        <fullName evidence="2">Bet v I/Major latex protein domain-containing protein</fullName>
    </recommendedName>
</protein>
<dbReference type="InterPro" id="IPR050279">
    <property type="entry name" value="Plant_def-hormone_signal"/>
</dbReference>
<proteinExistence type="inferred from homology"/>
<reference evidence="3 4" key="1">
    <citation type="submission" date="2024-09" db="EMBL/GenBank/DDBJ databases">
        <title>Chromosome-scale assembly of Riccia fluitans.</title>
        <authorList>
            <person name="Paukszto L."/>
            <person name="Sawicki J."/>
            <person name="Karawczyk K."/>
            <person name="Piernik-Szablinska J."/>
            <person name="Szczecinska M."/>
            <person name="Mazdziarz M."/>
        </authorList>
    </citation>
    <scope>NUCLEOTIDE SEQUENCE [LARGE SCALE GENOMIC DNA]</scope>
    <source>
        <strain evidence="3">Rf_01</strain>
        <tissue evidence="3">Aerial parts of the thallus</tissue>
    </source>
</reference>
<organism evidence="3 4">
    <name type="scientific">Riccia fluitans</name>
    <dbReference type="NCBI Taxonomy" id="41844"/>
    <lineage>
        <taxon>Eukaryota</taxon>
        <taxon>Viridiplantae</taxon>
        <taxon>Streptophyta</taxon>
        <taxon>Embryophyta</taxon>
        <taxon>Marchantiophyta</taxon>
        <taxon>Marchantiopsida</taxon>
        <taxon>Marchantiidae</taxon>
        <taxon>Marchantiales</taxon>
        <taxon>Ricciaceae</taxon>
        <taxon>Riccia</taxon>
    </lineage>
</organism>
<dbReference type="InterPro" id="IPR000916">
    <property type="entry name" value="Bet_v_I/MLP"/>
</dbReference>
<feature type="domain" description="Bet v I/Major latex protein" evidence="2">
    <location>
        <begin position="1"/>
        <end position="153"/>
    </location>
</feature>
<dbReference type="Proteomes" id="UP001605036">
    <property type="component" value="Unassembled WGS sequence"/>
</dbReference>
<dbReference type="PANTHER" id="PTHR31213">
    <property type="entry name" value="OS08G0374000 PROTEIN-RELATED"/>
    <property type="match status" value="1"/>
</dbReference>
<keyword evidence="4" id="KW-1185">Reference proteome</keyword>
<gene>
    <name evidence="3" type="ORF">R1flu_027113</name>
</gene>
<evidence type="ECO:0000313" key="4">
    <source>
        <dbReference type="Proteomes" id="UP001605036"/>
    </source>
</evidence>
<name>A0ABD1XHW2_9MARC</name>
<comment type="similarity">
    <text evidence="1">Belongs to the BetVI family.</text>
</comment>